<dbReference type="InterPro" id="IPR000618">
    <property type="entry name" value="Insect_cuticle"/>
</dbReference>
<protein>
    <recommendedName>
        <fullName evidence="7">Cuticle protein 6</fullName>
    </recommendedName>
</protein>
<reference evidence="6" key="1">
    <citation type="journal article" date="2021" name="Elife">
        <title>Highly contiguous assemblies of 101 drosophilid genomes.</title>
        <authorList>
            <person name="Kim B.Y."/>
            <person name="Wang J.R."/>
            <person name="Miller D.E."/>
            <person name="Barmina O."/>
            <person name="Delaney E."/>
            <person name="Thompson A."/>
            <person name="Comeault A.A."/>
            <person name="Peede D."/>
            <person name="D'Agostino E.R."/>
            <person name="Pelaez J."/>
            <person name="Aguilar J.M."/>
            <person name="Haji D."/>
            <person name="Matsunaga T."/>
            <person name="Armstrong E.E."/>
            <person name="Zych M."/>
            <person name="Ogawa Y."/>
            <person name="Stamenkovic-Radak M."/>
            <person name="Jelic M."/>
            <person name="Veselinovic M.S."/>
            <person name="Tanaskovic M."/>
            <person name="Eric P."/>
            <person name="Gao J.J."/>
            <person name="Katoh T.K."/>
            <person name="Toda M.J."/>
            <person name="Watabe H."/>
            <person name="Watada M."/>
            <person name="Davis J.S."/>
            <person name="Moyle L.C."/>
            <person name="Manoli G."/>
            <person name="Bertolini E."/>
            <person name="Kostal V."/>
            <person name="Hawley R.S."/>
            <person name="Takahashi A."/>
            <person name="Jones C.D."/>
            <person name="Price D.K."/>
            <person name="Whiteman N."/>
            <person name="Kopp A."/>
            <person name="Matute D.R."/>
            <person name="Petrov D.A."/>
        </authorList>
    </citation>
    <scope>NUCLEOTIDE SEQUENCE [LARGE SCALE GENOMIC DNA]</scope>
</reference>
<evidence type="ECO:0000313" key="6">
    <source>
        <dbReference type="Proteomes" id="UP001652680"/>
    </source>
</evidence>
<dbReference type="InterPro" id="IPR031311">
    <property type="entry name" value="CHIT_BIND_RR_consensus"/>
</dbReference>
<feature type="region of interest" description="Disordered" evidence="3">
    <location>
        <begin position="160"/>
        <end position="180"/>
    </location>
</feature>
<dbReference type="PANTHER" id="PTHR10380">
    <property type="entry name" value="CUTICLE PROTEIN"/>
    <property type="match status" value="1"/>
</dbReference>
<organism evidence="5 6">
    <name type="scientific">Drosophila rhopaloa</name>
    <name type="common">Fruit fly</name>
    <dbReference type="NCBI Taxonomy" id="1041015"/>
    <lineage>
        <taxon>Eukaryota</taxon>
        <taxon>Metazoa</taxon>
        <taxon>Ecdysozoa</taxon>
        <taxon>Arthropoda</taxon>
        <taxon>Hexapoda</taxon>
        <taxon>Insecta</taxon>
        <taxon>Pterygota</taxon>
        <taxon>Neoptera</taxon>
        <taxon>Endopterygota</taxon>
        <taxon>Diptera</taxon>
        <taxon>Brachycera</taxon>
        <taxon>Muscomorpha</taxon>
        <taxon>Ephydroidea</taxon>
        <taxon>Drosophilidae</taxon>
        <taxon>Drosophila</taxon>
        <taxon>Sophophora</taxon>
    </lineage>
</organism>
<feature type="chain" id="PRO_5046096940" description="Cuticle protein 6" evidence="4">
    <location>
        <begin position="17"/>
        <end position="510"/>
    </location>
</feature>
<evidence type="ECO:0000256" key="4">
    <source>
        <dbReference type="SAM" id="SignalP"/>
    </source>
</evidence>
<dbReference type="PROSITE" id="PS00233">
    <property type="entry name" value="CHIT_BIND_RR_1"/>
    <property type="match status" value="1"/>
</dbReference>
<dbReference type="Proteomes" id="UP001652680">
    <property type="component" value="Unassembled WGS sequence"/>
</dbReference>
<dbReference type="PANTHER" id="PTHR10380:SF196">
    <property type="entry name" value="CUTICULAR PROTEIN 72EA"/>
    <property type="match status" value="1"/>
</dbReference>
<feature type="signal peptide" evidence="4">
    <location>
        <begin position="1"/>
        <end position="16"/>
    </location>
</feature>
<sequence>MKYPLLLLGSLSLAHGLALYYPYAYSAEGTAVFTPTQRQYIAKDRFGQYAYGYSEPLSSKQETRTIDGTTQGTYSYVDAEGKLQTVNYLADNEGFHVAATNLPKAIVPQESLGIGPRSASHPVEHPVEHPAVVPHPVIPHPVGQHPVEIHHPTVVESARSVQPEGHHPVEHHDHSVPVSGSPGGHVQLPHPVADTVEVAAAKSLHLKRVEDEGVRNQLLAKVPIPVARSHHVVVPAPVYGYTIPRAHPDSLKSSLIKFLHCGIAERCWLSPSMSTSDTIRYDTGRKYTNITLKKMQFLNLCLIFTTIVLATGSPTLEYGAPPSSDTISQYHTQDEHGQYAYGYMAPLYSKHETRTLDGVIRGTFSYVDAHGETQTVDYIADAEGFHVTSNLPNQQANRETPEVAALRAQHLEAHNQAKLRLAGDSSVGPQPVQDTPEVAAAKVAFFKRFEAEKLRNQLLAEKKVVVLAPPSSIAVRSQPIYVYQPTTGFVYNYQAKTQAQVPSRNYLPLA</sequence>
<evidence type="ECO:0000256" key="2">
    <source>
        <dbReference type="PROSITE-ProRule" id="PRU00497"/>
    </source>
</evidence>
<accession>A0ABM5HB69</accession>
<feature type="compositionally biased region" description="Basic and acidic residues" evidence="3">
    <location>
        <begin position="164"/>
        <end position="175"/>
    </location>
</feature>
<evidence type="ECO:0000256" key="1">
    <source>
        <dbReference type="ARBA" id="ARBA00022460"/>
    </source>
</evidence>
<evidence type="ECO:0000313" key="5">
    <source>
        <dbReference type="EnsemblMetazoa" id="XP_016977494.2"/>
    </source>
</evidence>
<name>A0ABM5HB69_DRORH</name>
<reference evidence="5" key="2">
    <citation type="submission" date="2025-05" db="UniProtKB">
        <authorList>
            <consortium name="EnsemblMetazoa"/>
        </authorList>
    </citation>
    <scope>IDENTIFICATION</scope>
</reference>
<keyword evidence="4" id="KW-0732">Signal</keyword>
<dbReference type="InterPro" id="IPR050468">
    <property type="entry name" value="Cuticle_Struct_Prot"/>
</dbReference>
<keyword evidence="1 2" id="KW-0193">Cuticle</keyword>
<dbReference type="GeneID" id="108043334"/>
<dbReference type="EnsemblMetazoa" id="XM_017122005.2">
    <property type="protein sequence ID" value="XP_016977494.2"/>
    <property type="gene ID" value="LOC108043334"/>
</dbReference>
<proteinExistence type="predicted"/>
<evidence type="ECO:0000256" key="3">
    <source>
        <dbReference type="SAM" id="MobiDB-lite"/>
    </source>
</evidence>
<dbReference type="PROSITE" id="PS51155">
    <property type="entry name" value="CHIT_BIND_RR_2"/>
    <property type="match status" value="2"/>
</dbReference>
<dbReference type="RefSeq" id="XP_016977494.2">
    <property type="nucleotide sequence ID" value="XM_017122005.2"/>
</dbReference>
<dbReference type="Pfam" id="PF00379">
    <property type="entry name" value="Chitin_bind_4"/>
    <property type="match status" value="2"/>
</dbReference>
<keyword evidence="6" id="KW-1185">Reference proteome</keyword>
<evidence type="ECO:0008006" key="7">
    <source>
        <dbReference type="Google" id="ProtNLM"/>
    </source>
</evidence>